<feature type="compositionally biased region" description="Low complexity" evidence="2">
    <location>
        <begin position="455"/>
        <end position="480"/>
    </location>
</feature>
<organism evidence="3">
    <name type="scientific">Rhipicephalus pulchellus</name>
    <name type="common">Yellow backed tick</name>
    <name type="synonym">Dermacentor pulchellus</name>
    <dbReference type="NCBI Taxonomy" id="72859"/>
    <lineage>
        <taxon>Eukaryota</taxon>
        <taxon>Metazoa</taxon>
        <taxon>Ecdysozoa</taxon>
        <taxon>Arthropoda</taxon>
        <taxon>Chelicerata</taxon>
        <taxon>Arachnida</taxon>
        <taxon>Acari</taxon>
        <taxon>Parasitiformes</taxon>
        <taxon>Ixodida</taxon>
        <taxon>Ixodoidea</taxon>
        <taxon>Ixodidae</taxon>
        <taxon>Rhipicephalinae</taxon>
        <taxon>Rhipicephalus</taxon>
        <taxon>Rhipicephalus</taxon>
    </lineage>
</organism>
<evidence type="ECO:0000256" key="1">
    <source>
        <dbReference type="SAM" id="Coils"/>
    </source>
</evidence>
<feature type="coiled-coil region" evidence="1">
    <location>
        <begin position="359"/>
        <end position="396"/>
    </location>
</feature>
<evidence type="ECO:0000256" key="2">
    <source>
        <dbReference type="SAM" id="MobiDB-lite"/>
    </source>
</evidence>
<reference evidence="3" key="1">
    <citation type="submission" date="2012-11" db="EMBL/GenBank/DDBJ databases">
        <authorList>
            <person name="Lucero-Rivera Y.E."/>
            <person name="Tovar-Ramirez D."/>
        </authorList>
    </citation>
    <scope>NUCLEOTIDE SEQUENCE</scope>
    <source>
        <tissue evidence="3">Salivary gland</tissue>
    </source>
</reference>
<protein>
    <submittedName>
        <fullName evidence="3">Putative muscle myosin heavy chain</fullName>
    </submittedName>
</protein>
<reference evidence="3" key="2">
    <citation type="journal article" date="2015" name="J. Proteomics">
        <title>Sexual differences in the sialomes of the zebra tick, Rhipicephalus pulchellus.</title>
        <authorList>
            <person name="Tan A.W."/>
            <person name="Francischetti I.M."/>
            <person name="Slovak M."/>
            <person name="Kini R.M."/>
            <person name="Ribeiro J.M."/>
        </authorList>
    </citation>
    <scope>NUCLEOTIDE SEQUENCE</scope>
    <source>
        <tissue evidence="3">Salivary gland</tissue>
    </source>
</reference>
<dbReference type="GO" id="GO:0070530">
    <property type="term" value="F:K63-linked polyubiquitin modification-dependent protein binding"/>
    <property type="evidence" value="ECO:0007669"/>
    <property type="project" value="TreeGrafter"/>
</dbReference>
<dbReference type="EMBL" id="GACK01008013">
    <property type="protein sequence ID" value="JAA57021.1"/>
    <property type="molecule type" value="mRNA"/>
</dbReference>
<feature type="region of interest" description="Disordered" evidence="2">
    <location>
        <begin position="446"/>
        <end position="480"/>
    </location>
</feature>
<dbReference type="GO" id="GO:0005634">
    <property type="term" value="C:nucleus"/>
    <property type="evidence" value="ECO:0007669"/>
    <property type="project" value="TreeGrafter"/>
</dbReference>
<keyword evidence="1" id="KW-0175">Coiled coil</keyword>
<sequence>MTALTSHPEHLTMPAGSDGSDDLMSDFEVLSANDESMAFGAVAANGPLENLHLSLPHGDGTSLSSASDDLTHQEAEERIAKVLQENANLKEKVALCTAKIQQQYDTFVTYQKQLTEAQATLKEQLSDTRRRLEEKCCLEVELRDLVEKLQKACTLHASERQAMALMSVKWDPKGGRDSAAEGQTTLSDCIDSSEVVPGLLPSKDKDMMSISHAVVKLHEEQSKTAQLTEKIDELTEQLESKTSEIKELEGITSKLRQQVSEAESRNAALTSQATTKQAELETALLEKEALVRALQGQCEGKVAEIEELRRALLTAEKNCDRARRDYAELLQTWQNYENSNDAGEQTFVRVERQSGVAASRDAERMKRQSERQAQELAERESQIEVLRQEVERLKKDLELLPPLQAQVEVYRTDYDTERNLRRQLEMTVQEHLNTIEELREQINALQGPPPELRSRNSSNSSNQRSSESNSASTQQTQQTSAQAMESLLPCPLCMEVCSTRSLYIAHVQSCADGQEVR</sequence>
<name>L7LY65_RHIPC</name>
<proteinExistence type="evidence at transcript level"/>
<dbReference type="GO" id="GO:0043122">
    <property type="term" value="P:regulation of canonical NF-kappaB signal transduction"/>
    <property type="evidence" value="ECO:0007669"/>
    <property type="project" value="TreeGrafter"/>
</dbReference>
<feature type="coiled-coil region" evidence="1">
    <location>
        <begin position="217"/>
        <end position="332"/>
    </location>
</feature>
<dbReference type="PANTHER" id="PTHR31553">
    <property type="entry name" value="NF-KAPPA-B ESSENTIAL MODULATOR"/>
    <property type="match status" value="1"/>
</dbReference>
<dbReference type="AlphaFoldDB" id="L7LY65"/>
<feature type="region of interest" description="Disordered" evidence="2">
    <location>
        <begin position="1"/>
        <end position="22"/>
    </location>
</feature>
<dbReference type="Gene3D" id="1.20.5.990">
    <property type="entry name" value="Nemo cc2-lz domain - 1d5 darpin complex"/>
    <property type="match status" value="1"/>
</dbReference>
<accession>L7LY65</accession>
<dbReference type="GO" id="GO:0005737">
    <property type="term" value="C:cytoplasm"/>
    <property type="evidence" value="ECO:0007669"/>
    <property type="project" value="TreeGrafter"/>
</dbReference>
<dbReference type="InterPro" id="IPR051301">
    <property type="entry name" value="Optineurin/NFkB_EssMod"/>
</dbReference>
<dbReference type="PANTHER" id="PTHR31553:SF1">
    <property type="entry name" value="NF-KAPPA-B ESSENTIAL MODULATOR"/>
    <property type="match status" value="1"/>
</dbReference>
<feature type="coiled-coil region" evidence="1">
    <location>
        <begin position="72"/>
        <end position="131"/>
    </location>
</feature>
<evidence type="ECO:0000313" key="3">
    <source>
        <dbReference type="EMBL" id="JAA57021.1"/>
    </source>
</evidence>